<reference evidence="7" key="1">
    <citation type="submission" date="2016-09" db="EMBL/GenBank/DDBJ databases">
        <authorList>
            <person name="Varghese N."/>
            <person name="Submissions S."/>
        </authorList>
    </citation>
    <scope>NUCLEOTIDE SEQUENCE [LARGE SCALE GENOMIC DNA]</scope>
    <source>
        <strain evidence="7">25nlg</strain>
    </source>
</reference>
<evidence type="ECO:0000313" key="7">
    <source>
        <dbReference type="Proteomes" id="UP000242662"/>
    </source>
</evidence>
<evidence type="ECO:0000256" key="1">
    <source>
        <dbReference type="ARBA" id="ARBA00005101"/>
    </source>
</evidence>
<organism evidence="6 7">
    <name type="scientific">Shouchella lonarensis</name>
    <dbReference type="NCBI Taxonomy" id="1464122"/>
    <lineage>
        <taxon>Bacteria</taxon>
        <taxon>Bacillati</taxon>
        <taxon>Bacillota</taxon>
        <taxon>Bacilli</taxon>
        <taxon>Bacillales</taxon>
        <taxon>Bacillaceae</taxon>
        <taxon>Shouchella</taxon>
    </lineage>
</organism>
<dbReference type="GO" id="GO:0004407">
    <property type="term" value="F:histone deacetylase activity"/>
    <property type="evidence" value="ECO:0007669"/>
    <property type="project" value="TreeGrafter"/>
</dbReference>
<dbReference type="Proteomes" id="UP000242662">
    <property type="component" value="Unassembled WGS sequence"/>
</dbReference>
<dbReference type="InterPro" id="IPR023696">
    <property type="entry name" value="Ureohydrolase_dom_sf"/>
</dbReference>
<sequence>MKKEAALIYSGHGPRYAFHDQHPFHPIRLEVTYALLCALGAVHPYTPIFSPYHASEDTLSLVHDRDYIAAVQKGGKGILSEKDAAIYGLNTEDTQIFPHMHEAASYLVGGTLRACDAVLRDEYEHAFHLGGGLHHGLRGRASGFCIYNDAAIAIAHMRQQYDVRILYVDTDAHHGDGVQWAFYNDPNVCTISIHETGRYLFPGTGHVIEKGVGQGYGTTINIPLDAYTDDDSFLAVYETAFREVVSVFKPDIILTQNGVDAHYYDPLSHLRVSMKTYKAIPKLAHELAHQYCDGRWVALCGGGYDHWRVVPRAWSLIWLEMTNQTALTKGPLPEKWLQRFRTMAITALPTCWDDEPFPTIARQKEVTAINEATLEKALSLIRRKMSHIENQTQR</sequence>
<evidence type="ECO:0000256" key="2">
    <source>
        <dbReference type="ARBA" id="ARBA00005947"/>
    </source>
</evidence>
<accession>A0A1G6GH71</accession>
<dbReference type="RefSeq" id="WP_090774291.1">
    <property type="nucleotide sequence ID" value="NZ_FMYM01000001.1"/>
</dbReference>
<dbReference type="UniPathway" id="UPA00040"/>
<gene>
    <name evidence="6" type="ORF">SAMN05421737_10141</name>
</gene>
<dbReference type="AlphaFoldDB" id="A0A1G6GH71"/>
<dbReference type="PRINTS" id="PR01272">
    <property type="entry name" value="ACUCPROTEIN"/>
</dbReference>
<keyword evidence="7" id="KW-1185">Reference proteome</keyword>
<protein>
    <recommendedName>
        <fullName evidence="3">Acetoin utilization protein AcuC</fullName>
    </recommendedName>
</protein>
<dbReference type="EMBL" id="FMYM01000001">
    <property type="protein sequence ID" value="SDB81239.1"/>
    <property type="molecule type" value="Genomic_DNA"/>
</dbReference>
<evidence type="ECO:0000259" key="5">
    <source>
        <dbReference type="Pfam" id="PF00850"/>
    </source>
</evidence>
<dbReference type="PANTHER" id="PTHR10625">
    <property type="entry name" value="HISTONE DEACETYLASE HDAC1-RELATED"/>
    <property type="match status" value="1"/>
</dbReference>
<evidence type="ECO:0000313" key="6">
    <source>
        <dbReference type="EMBL" id="SDB81239.1"/>
    </source>
</evidence>
<name>A0A1G6GH71_9BACI</name>
<dbReference type="PRINTS" id="PR01270">
    <property type="entry name" value="HDASUPER"/>
</dbReference>
<proteinExistence type="inferred from homology"/>
<dbReference type="InterPro" id="IPR037138">
    <property type="entry name" value="His_deacetylse_dom_sf"/>
</dbReference>
<dbReference type="PANTHER" id="PTHR10625:SF10">
    <property type="entry name" value="HISTONE DEACETYLASE HDAC1"/>
    <property type="match status" value="1"/>
</dbReference>
<comment type="similarity">
    <text evidence="2">Belongs to the histone deacetylase family.</text>
</comment>
<dbReference type="GO" id="GO:0045150">
    <property type="term" value="P:acetoin catabolic process"/>
    <property type="evidence" value="ECO:0007669"/>
    <property type="project" value="UniProtKB-UniPathway"/>
</dbReference>
<dbReference type="SUPFAM" id="SSF52768">
    <property type="entry name" value="Arginase/deacetylase"/>
    <property type="match status" value="1"/>
</dbReference>
<dbReference type="InterPro" id="IPR023801">
    <property type="entry name" value="His_deacetylse_dom"/>
</dbReference>
<dbReference type="Pfam" id="PF00850">
    <property type="entry name" value="Hist_deacetyl"/>
    <property type="match status" value="1"/>
</dbReference>
<evidence type="ECO:0000256" key="4">
    <source>
        <dbReference type="ARBA" id="ARBA00022627"/>
    </source>
</evidence>
<dbReference type="CDD" id="cd09994">
    <property type="entry name" value="HDAC_AcuC_like"/>
    <property type="match status" value="1"/>
</dbReference>
<dbReference type="InterPro" id="IPR000286">
    <property type="entry name" value="HDACs"/>
</dbReference>
<feature type="domain" description="Histone deacetylase" evidence="5">
    <location>
        <begin position="22"/>
        <end position="318"/>
    </location>
</feature>
<dbReference type="InterPro" id="IPR003085">
    <property type="entry name" value="AcuC"/>
</dbReference>
<evidence type="ECO:0000256" key="3">
    <source>
        <dbReference type="ARBA" id="ARBA00020218"/>
    </source>
</evidence>
<dbReference type="Gene3D" id="3.40.800.20">
    <property type="entry name" value="Histone deacetylase domain"/>
    <property type="match status" value="1"/>
</dbReference>
<dbReference type="GO" id="GO:0040029">
    <property type="term" value="P:epigenetic regulation of gene expression"/>
    <property type="evidence" value="ECO:0007669"/>
    <property type="project" value="TreeGrafter"/>
</dbReference>
<dbReference type="OrthoDB" id="9808367at2"/>
<dbReference type="STRING" id="1464122.SAMN05421737_10141"/>
<keyword evidence="4" id="KW-0006">Acetoin catabolism</keyword>
<comment type="pathway">
    <text evidence="1">Ketone degradation; acetoin degradation.</text>
</comment>